<dbReference type="PANTHER" id="PTHR30024">
    <property type="entry name" value="ALIPHATIC SULFONATES-BINDING PROTEIN-RELATED"/>
    <property type="match status" value="1"/>
</dbReference>
<accession>A0A5M6IT82</accession>
<gene>
    <name evidence="1" type="ORF">F1189_14225</name>
</gene>
<reference evidence="1 2" key="1">
    <citation type="submission" date="2019-09" db="EMBL/GenBank/DDBJ databases">
        <title>Genome sequence of Rhodovastum atsumiense, a diverse member of the Acetobacteraceae family of non-sulfur purple photosynthetic bacteria.</title>
        <authorList>
            <person name="Meyer T."/>
            <person name="Kyndt J."/>
        </authorList>
    </citation>
    <scope>NUCLEOTIDE SEQUENCE [LARGE SCALE GENOMIC DNA]</scope>
    <source>
        <strain evidence="1 2">DSM 21279</strain>
    </source>
</reference>
<comment type="caution">
    <text evidence="1">The sequence shown here is derived from an EMBL/GenBank/DDBJ whole genome shotgun (WGS) entry which is preliminary data.</text>
</comment>
<dbReference type="PANTHER" id="PTHR30024:SF2">
    <property type="entry name" value="ABC TRANSPORTER SUBSTRATE-BINDING PROTEIN"/>
    <property type="match status" value="1"/>
</dbReference>
<dbReference type="EMBL" id="VWPK01000020">
    <property type="protein sequence ID" value="KAA5611526.1"/>
    <property type="molecule type" value="Genomic_DNA"/>
</dbReference>
<dbReference type="SUPFAM" id="SSF53850">
    <property type="entry name" value="Periplasmic binding protein-like II"/>
    <property type="match status" value="1"/>
</dbReference>
<evidence type="ECO:0000313" key="1">
    <source>
        <dbReference type="EMBL" id="KAA5611526.1"/>
    </source>
</evidence>
<proteinExistence type="predicted"/>
<name>A0A5M6IT82_9PROT</name>
<sequence length="330" mass="35651">MLAGAVLAPAVIGRAHAETATIRIAQQFGIGYLPLIVVKERNLFAPAARALDLPEARIDWVQISGAAGMNDALFSGNLDIASAGSGPLITVWARTRANLGVRGVAALGSLPVWLTTSNPAVRSVRDFGPQDRIALPAVRIGYQAVLLQMAAEQAFGAGQYGRLDALTVSMSHPDATIALLSGRSEITANFGGPPFQQQQVEQSNGRIRRVVSSYDLLDGPCTFNVLYATDRFRSANPRTLQALIAALDTANAWIAAQPREAAELYVKAEKSALSPDFVERLLRAPENRFTTTPEKFLRFAAFQHYTGQIREKPAAWQDLFFPEIHARAGS</sequence>
<dbReference type="OrthoDB" id="6788250at2"/>
<dbReference type="Gene3D" id="3.40.190.10">
    <property type="entry name" value="Periplasmic binding protein-like II"/>
    <property type="match status" value="2"/>
</dbReference>
<keyword evidence="2" id="KW-1185">Reference proteome</keyword>
<dbReference type="AlphaFoldDB" id="A0A5M6IT82"/>
<evidence type="ECO:0000313" key="2">
    <source>
        <dbReference type="Proteomes" id="UP000325255"/>
    </source>
</evidence>
<organism evidence="1 2">
    <name type="scientific">Rhodovastum atsumiense</name>
    <dbReference type="NCBI Taxonomy" id="504468"/>
    <lineage>
        <taxon>Bacteria</taxon>
        <taxon>Pseudomonadati</taxon>
        <taxon>Pseudomonadota</taxon>
        <taxon>Alphaproteobacteria</taxon>
        <taxon>Acetobacterales</taxon>
        <taxon>Acetobacteraceae</taxon>
        <taxon>Rhodovastum</taxon>
    </lineage>
</organism>
<dbReference type="Proteomes" id="UP000325255">
    <property type="component" value="Unassembled WGS sequence"/>
</dbReference>
<protein>
    <submittedName>
        <fullName evidence="1">ABC transporter substrate-binding protein</fullName>
    </submittedName>
</protein>